<dbReference type="Proteomes" id="UP000677537">
    <property type="component" value="Unassembled WGS sequence"/>
</dbReference>
<dbReference type="Pfam" id="PF00903">
    <property type="entry name" value="Glyoxalase"/>
    <property type="match status" value="1"/>
</dbReference>
<reference evidence="3" key="1">
    <citation type="submission" date="2021-03" db="EMBL/GenBank/DDBJ databases">
        <authorList>
            <person name="So Y."/>
        </authorList>
    </citation>
    <scope>NUCLEOTIDE SEQUENCE</scope>
    <source>
        <strain evidence="3">SG15</strain>
    </source>
</reference>
<dbReference type="RefSeq" id="WP_209370762.1">
    <property type="nucleotide sequence ID" value="NZ_JAGIZA010000002.1"/>
</dbReference>
<keyword evidence="1" id="KW-0479">Metal-binding</keyword>
<dbReference type="GO" id="GO:0046491">
    <property type="term" value="P:L-methylmalonyl-CoA metabolic process"/>
    <property type="evidence" value="ECO:0007669"/>
    <property type="project" value="TreeGrafter"/>
</dbReference>
<dbReference type="InterPro" id="IPR051785">
    <property type="entry name" value="MMCE/EMCE_epimerase"/>
</dbReference>
<dbReference type="Gene3D" id="3.10.180.10">
    <property type="entry name" value="2,3-Dihydroxybiphenyl 1,2-Dioxygenase, domain 1"/>
    <property type="match status" value="1"/>
</dbReference>
<dbReference type="PANTHER" id="PTHR43048:SF5">
    <property type="entry name" value="BLR5325 PROTEIN"/>
    <property type="match status" value="1"/>
</dbReference>
<gene>
    <name evidence="3" type="ORF">J5Y10_03540</name>
</gene>
<name>A0A940S344_9PROT</name>
<dbReference type="InterPro" id="IPR029068">
    <property type="entry name" value="Glyas_Bleomycin-R_OHBP_Dase"/>
</dbReference>
<evidence type="ECO:0000259" key="2">
    <source>
        <dbReference type="PROSITE" id="PS51819"/>
    </source>
</evidence>
<evidence type="ECO:0000313" key="3">
    <source>
        <dbReference type="EMBL" id="MBP0491846.1"/>
    </source>
</evidence>
<dbReference type="AlphaFoldDB" id="A0A940S344"/>
<sequence length="128" mass="13991">MTRFAFDHVHLRSPDPDVTGAWFVDNLEAVHVRRQEGPSSLRVVLDLGGLNLFIDRVPASTPGVPPAPFLGIEHLALAVKGVDAIVEELRARGVRIVMEPNNPNPTTRIAFVEGPENVRVELLERSAG</sequence>
<accession>A0A940S344</accession>
<dbReference type="GO" id="GO:0046872">
    <property type="term" value="F:metal ion binding"/>
    <property type="evidence" value="ECO:0007669"/>
    <property type="project" value="UniProtKB-KW"/>
</dbReference>
<protein>
    <submittedName>
        <fullName evidence="3">VOC family protein</fullName>
    </submittedName>
</protein>
<comment type="caution">
    <text evidence="3">The sequence shown here is derived from an EMBL/GenBank/DDBJ whole genome shotgun (WGS) entry which is preliminary data.</text>
</comment>
<dbReference type="PANTHER" id="PTHR43048">
    <property type="entry name" value="METHYLMALONYL-COA EPIMERASE"/>
    <property type="match status" value="1"/>
</dbReference>
<proteinExistence type="predicted"/>
<dbReference type="InterPro" id="IPR037523">
    <property type="entry name" value="VOC_core"/>
</dbReference>
<dbReference type="SUPFAM" id="SSF54593">
    <property type="entry name" value="Glyoxalase/Bleomycin resistance protein/Dihydroxybiphenyl dioxygenase"/>
    <property type="match status" value="1"/>
</dbReference>
<dbReference type="EMBL" id="JAGIZA010000002">
    <property type="protein sequence ID" value="MBP0491846.1"/>
    <property type="molecule type" value="Genomic_DNA"/>
</dbReference>
<dbReference type="PROSITE" id="PS51819">
    <property type="entry name" value="VOC"/>
    <property type="match status" value="1"/>
</dbReference>
<evidence type="ECO:0000313" key="4">
    <source>
        <dbReference type="Proteomes" id="UP000677537"/>
    </source>
</evidence>
<evidence type="ECO:0000256" key="1">
    <source>
        <dbReference type="ARBA" id="ARBA00022723"/>
    </source>
</evidence>
<dbReference type="GO" id="GO:0004493">
    <property type="term" value="F:methylmalonyl-CoA epimerase activity"/>
    <property type="evidence" value="ECO:0007669"/>
    <property type="project" value="TreeGrafter"/>
</dbReference>
<feature type="domain" description="VOC" evidence="2">
    <location>
        <begin position="5"/>
        <end position="125"/>
    </location>
</feature>
<dbReference type="InterPro" id="IPR004360">
    <property type="entry name" value="Glyas_Fos-R_dOase_dom"/>
</dbReference>
<keyword evidence="4" id="KW-1185">Reference proteome</keyword>
<organism evidence="3 4">
    <name type="scientific">Roseomonas indoligenes</name>
    <dbReference type="NCBI Taxonomy" id="2820811"/>
    <lineage>
        <taxon>Bacteria</taxon>
        <taxon>Pseudomonadati</taxon>
        <taxon>Pseudomonadota</taxon>
        <taxon>Alphaproteobacteria</taxon>
        <taxon>Acetobacterales</taxon>
        <taxon>Roseomonadaceae</taxon>
        <taxon>Roseomonas</taxon>
    </lineage>
</organism>